<dbReference type="PANTHER" id="PTHR15710">
    <property type="entry name" value="E3 UBIQUITIN-PROTEIN LIGASE PRAJA"/>
    <property type="match status" value="1"/>
</dbReference>
<feature type="compositionally biased region" description="Acidic residues" evidence="7">
    <location>
        <begin position="133"/>
        <end position="168"/>
    </location>
</feature>
<dbReference type="GO" id="GO:0008270">
    <property type="term" value="F:zinc ion binding"/>
    <property type="evidence" value="ECO:0007669"/>
    <property type="project" value="UniProtKB-KW"/>
</dbReference>
<dbReference type="SUPFAM" id="SSF57850">
    <property type="entry name" value="RING/U-box"/>
    <property type="match status" value="1"/>
</dbReference>
<dbReference type="AlphaFoldDB" id="A0A7J6EQ67"/>
<dbReference type="GO" id="GO:0061630">
    <property type="term" value="F:ubiquitin protein ligase activity"/>
    <property type="evidence" value="ECO:0007669"/>
    <property type="project" value="UniProtKB-EC"/>
</dbReference>
<organism evidence="9 10">
    <name type="scientific">Cannabis sativa</name>
    <name type="common">Hemp</name>
    <name type="synonym">Marijuana</name>
    <dbReference type="NCBI Taxonomy" id="3483"/>
    <lineage>
        <taxon>Eukaryota</taxon>
        <taxon>Viridiplantae</taxon>
        <taxon>Streptophyta</taxon>
        <taxon>Embryophyta</taxon>
        <taxon>Tracheophyta</taxon>
        <taxon>Spermatophyta</taxon>
        <taxon>Magnoliopsida</taxon>
        <taxon>eudicotyledons</taxon>
        <taxon>Gunneridae</taxon>
        <taxon>Pentapetalae</taxon>
        <taxon>rosids</taxon>
        <taxon>fabids</taxon>
        <taxon>Rosales</taxon>
        <taxon>Cannabaceae</taxon>
        <taxon>Cannabis</taxon>
    </lineage>
</organism>
<comment type="caution">
    <text evidence="9">The sequence shown here is derived from an EMBL/GenBank/DDBJ whole genome shotgun (WGS) entry which is preliminary data.</text>
</comment>
<proteinExistence type="predicted"/>
<feature type="region of interest" description="Disordered" evidence="7">
    <location>
        <begin position="127"/>
        <end position="168"/>
    </location>
</feature>
<evidence type="ECO:0000313" key="9">
    <source>
        <dbReference type="EMBL" id="KAF4360572.1"/>
    </source>
</evidence>
<evidence type="ECO:0000256" key="1">
    <source>
        <dbReference type="ARBA" id="ARBA00000900"/>
    </source>
</evidence>
<evidence type="ECO:0000256" key="3">
    <source>
        <dbReference type="ARBA" id="ARBA00022723"/>
    </source>
</evidence>
<keyword evidence="3" id="KW-0479">Metal-binding</keyword>
<keyword evidence="4 6" id="KW-0863">Zinc-finger</keyword>
<reference evidence="9 10" key="1">
    <citation type="journal article" date="2020" name="bioRxiv">
        <title>Sequence and annotation of 42 cannabis genomes reveals extensive copy number variation in cannabinoid synthesis and pathogen resistance genes.</title>
        <authorList>
            <person name="Mckernan K.J."/>
            <person name="Helbert Y."/>
            <person name="Kane L.T."/>
            <person name="Ebling H."/>
            <person name="Zhang L."/>
            <person name="Liu B."/>
            <person name="Eaton Z."/>
            <person name="Mclaughlin S."/>
            <person name="Kingan S."/>
            <person name="Baybayan P."/>
            <person name="Concepcion G."/>
            <person name="Jordan M."/>
            <person name="Riva A."/>
            <person name="Barbazuk W."/>
            <person name="Harkins T."/>
        </authorList>
    </citation>
    <scope>NUCLEOTIDE SEQUENCE [LARGE SCALE GENOMIC DNA]</scope>
    <source>
        <strain evidence="10">cv. Jamaican Lion 4</strain>
        <tissue evidence="9">Leaf</tissue>
    </source>
</reference>
<evidence type="ECO:0000256" key="5">
    <source>
        <dbReference type="ARBA" id="ARBA00022833"/>
    </source>
</evidence>
<evidence type="ECO:0000259" key="8">
    <source>
        <dbReference type="PROSITE" id="PS50089"/>
    </source>
</evidence>
<dbReference type="EMBL" id="JAATIQ010000346">
    <property type="protein sequence ID" value="KAF4360572.1"/>
    <property type="molecule type" value="Genomic_DNA"/>
</dbReference>
<comment type="catalytic activity">
    <reaction evidence="1">
        <text>S-ubiquitinyl-[E2 ubiquitin-conjugating enzyme]-L-cysteine + [acceptor protein]-L-lysine = [E2 ubiquitin-conjugating enzyme]-L-cysteine + N(6)-ubiquitinyl-[acceptor protein]-L-lysine.</text>
        <dbReference type="EC" id="2.3.2.27"/>
    </reaction>
</comment>
<accession>A0A7J6EQ67</accession>
<dbReference type="PANTHER" id="PTHR15710:SF217">
    <property type="entry name" value="E3 UBIQUITIN-PROTEIN LIGASE RDUF2"/>
    <property type="match status" value="1"/>
</dbReference>
<dbReference type="InterPro" id="IPR013083">
    <property type="entry name" value="Znf_RING/FYVE/PHD"/>
</dbReference>
<dbReference type="Pfam" id="PF13639">
    <property type="entry name" value="zf-RING_2"/>
    <property type="match status" value="1"/>
</dbReference>
<sequence>MTSPKIIGDPYYHIVPYNAPIPIEIEENRWFSVVLYAKFLRVPLEHEEYSNVLFTNCLQFSYETLMRFNSTEAKVILQDMFAEVFLPNSVFFITNEIINYCKKIWDDNEYNLSIKVDVDVFVDQLPQPKWSDDDNNYDEDDDYDYDDDDDNDDNDDDDDDDSDDNSYETDDLVDLIDDVSIDFMDDIPINFVAADEKSIEKLEKVWIKEDLIFCSICLEKVSVGLEVTRLPCTHTYHEKCIVEWLQISKFCPNCRVEIV</sequence>
<name>A0A7J6EQ67_CANSA</name>
<dbReference type="InterPro" id="IPR001841">
    <property type="entry name" value="Znf_RING"/>
</dbReference>
<evidence type="ECO:0000313" key="10">
    <source>
        <dbReference type="Proteomes" id="UP000583929"/>
    </source>
</evidence>
<keyword evidence="10" id="KW-1185">Reference proteome</keyword>
<dbReference type="Proteomes" id="UP000583929">
    <property type="component" value="Unassembled WGS sequence"/>
</dbReference>
<protein>
    <recommendedName>
        <fullName evidence="2">RING-type E3 ubiquitin transferase</fullName>
        <ecNumber evidence="2">2.3.2.27</ecNumber>
    </recommendedName>
</protein>
<dbReference type="Gene3D" id="3.30.40.10">
    <property type="entry name" value="Zinc/RING finger domain, C3HC4 (zinc finger)"/>
    <property type="match status" value="1"/>
</dbReference>
<keyword evidence="5" id="KW-0862">Zinc</keyword>
<feature type="domain" description="RING-type" evidence="8">
    <location>
        <begin position="214"/>
        <end position="255"/>
    </location>
</feature>
<evidence type="ECO:0000256" key="7">
    <source>
        <dbReference type="SAM" id="MobiDB-lite"/>
    </source>
</evidence>
<dbReference type="SMART" id="SM00184">
    <property type="entry name" value="RING"/>
    <property type="match status" value="1"/>
</dbReference>
<dbReference type="GO" id="GO:0016567">
    <property type="term" value="P:protein ubiquitination"/>
    <property type="evidence" value="ECO:0007669"/>
    <property type="project" value="TreeGrafter"/>
</dbReference>
<dbReference type="GO" id="GO:0005737">
    <property type="term" value="C:cytoplasm"/>
    <property type="evidence" value="ECO:0007669"/>
    <property type="project" value="TreeGrafter"/>
</dbReference>
<evidence type="ECO:0000256" key="4">
    <source>
        <dbReference type="ARBA" id="ARBA00022771"/>
    </source>
</evidence>
<dbReference type="EC" id="2.3.2.27" evidence="2"/>
<gene>
    <name evidence="9" type="ORF">G4B88_015843</name>
</gene>
<evidence type="ECO:0000256" key="2">
    <source>
        <dbReference type="ARBA" id="ARBA00012483"/>
    </source>
</evidence>
<dbReference type="PROSITE" id="PS50089">
    <property type="entry name" value="ZF_RING_2"/>
    <property type="match status" value="1"/>
</dbReference>
<evidence type="ECO:0000256" key="6">
    <source>
        <dbReference type="PROSITE-ProRule" id="PRU00175"/>
    </source>
</evidence>